<dbReference type="GO" id="GO:0000288">
    <property type="term" value="P:nuclear-transcribed mRNA catabolic process, deadenylation-dependent decay"/>
    <property type="evidence" value="ECO:0007669"/>
    <property type="project" value="TreeGrafter"/>
</dbReference>
<evidence type="ECO:0000313" key="4">
    <source>
        <dbReference type="EMBL" id="KAJ3450145.1"/>
    </source>
</evidence>
<name>A0AAV8ADX3_9EUKA</name>
<dbReference type="GO" id="GO:0000932">
    <property type="term" value="C:P-body"/>
    <property type="evidence" value="ECO:0007669"/>
    <property type="project" value="TreeGrafter"/>
</dbReference>
<evidence type="ECO:0000259" key="2">
    <source>
        <dbReference type="Pfam" id="PF04054"/>
    </source>
</evidence>
<reference evidence="4" key="1">
    <citation type="submission" date="2022-08" db="EMBL/GenBank/DDBJ databases">
        <title>Novel sulphate-reducing endosymbionts in the free-living metamonad Anaeramoeba.</title>
        <authorList>
            <person name="Jerlstrom-Hultqvist J."/>
            <person name="Cepicka I."/>
            <person name="Gallot-Lavallee L."/>
            <person name="Salas-Leiva D."/>
            <person name="Curtis B.A."/>
            <person name="Zahonova K."/>
            <person name="Pipaliya S."/>
            <person name="Dacks J."/>
            <person name="Roger A.J."/>
        </authorList>
    </citation>
    <scope>NUCLEOTIDE SEQUENCE</scope>
    <source>
        <strain evidence="4">Busselton2</strain>
    </source>
</reference>
<dbReference type="GO" id="GO:0060090">
    <property type="term" value="F:molecular adaptor activity"/>
    <property type="evidence" value="ECO:0007669"/>
    <property type="project" value="TreeGrafter"/>
</dbReference>
<feature type="compositionally biased region" description="Basic and acidic residues" evidence="1">
    <location>
        <begin position="40"/>
        <end position="57"/>
    </location>
</feature>
<organism evidence="4 5">
    <name type="scientific">Anaeramoeba flamelloides</name>
    <dbReference type="NCBI Taxonomy" id="1746091"/>
    <lineage>
        <taxon>Eukaryota</taxon>
        <taxon>Metamonada</taxon>
        <taxon>Anaeramoebidae</taxon>
        <taxon>Anaeramoeba</taxon>
    </lineage>
</organism>
<dbReference type="Pfam" id="PF04054">
    <property type="entry name" value="Not1"/>
    <property type="match status" value="1"/>
</dbReference>
<feature type="compositionally biased region" description="Acidic residues" evidence="1">
    <location>
        <begin position="508"/>
        <end position="518"/>
    </location>
</feature>
<feature type="compositionally biased region" description="Basic and acidic residues" evidence="1">
    <location>
        <begin position="519"/>
        <end position="539"/>
    </location>
</feature>
<feature type="compositionally biased region" description="Low complexity" evidence="1">
    <location>
        <begin position="339"/>
        <end position="352"/>
    </location>
</feature>
<dbReference type="GO" id="GO:0017148">
    <property type="term" value="P:negative regulation of translation"/>
    <property type="evidence" value="ECO:0007669"/>
    <property type="project" value="InterPro"/>
</dbReference>
<feature type="region of interest" description="Disordered" evidence="1">
    <location>
        <begin position="228"/>
        <end position="249"/>
    </location>
</feature>
<dbReference type="PANTHER" id="PTHR13162:SF8">
    <property type="entry name" value="CCR4-NOT TRANSCRIPTION COMPLEX SUBUNIT 1"/>
    <property type="match status" value="1"/>
</dbReference>
<gene>
    <name evidence="4" type="ORF">M0812_06312</name>
</gene>
<dbReference type="Proteomes" id="UP001146793">
    <property type="component" value="Unassembled WGS sequence"/>
</dbReference>
<feature type="compositionally biased region" description="Basic and acidic residues" evidence="1">
    <location>
        <begin position="353"/>
        <end position="365"/>
    </location>
</feature>
<dbReference type="InterPro" id="IPR040398">
    <property type="entry name" value="Not1"/>
</dbReference>
<feature type="domain" description="CCR4-NOT transcription complex subunit 1-like NOT1 connector" evidence="3">
    <location>
        <begin position="118"/>
        <end position="204"/>
    </location>
</feature>
<feature type="compositionally biased region" description="Low complexity" evidence="1">
    <location>
        <begin position="228"/>
        <end position="242"/>
    </location>
</feature>
<feature type="region of interest" description="Disordered" evidence="1">
    <location>
        <begin position="506"/>
        <end position="539"/>
    </location>
</feature>
<dbReference type="AlphaFoldDB" id="A0AAV8ADX3"/>
<comment type="caution">
    <text evidence="4">The sequence shown here is derived from an EMBL/GenBank/DDBJ whole genome shotgun (WGS) entry which is preliminary data.</text>
</comment>
<dbReference type="Pfam" id="PF25097">
    <property type="entry name" value="ARM_Cnot1"/>
    <property type="match status" value="1"/>
</dbReference>
<dbReference type="GO" id="GO:0030015">
    <property type="term" value="C:CCR4-NOT core complex"/>
    <property type="evidence" value="ECO:0007669"/>
    <property type="project" value="InterPro"/>
</dbReference>
<dbReference type="InterPro" id="IPR007196">
    <property type="entry name" value="CCR4-Not_Not1_C"/>
</dbReference>
<dbReference type="EMBL" id="JANTQA010000012">
    <property type="protein sequence ID" value="KAJ3450145.1"/>
    <property type="molecule type" value="Genomic_DNA"/>
</dbReference>
<feature type="compositionally biased region" description="Acidic residues" evidence="1">
    <location>
        <begin position="63"/>
        <end position="79"/>
    </location>
</feature>
<proteinExistence type="predicted"/>
<protein>
    <submittedName>
        <fullName evidence="4">Ccr4-not transcription complex subunit</fullName>
    </submittedName>
</protein>
<feature type="domain" description="CCR4-Not complex component Not1 C-terminal" evidence="2">
    <location>
        <begin position="454"/>
        <end position="505"/>
    </location>
</feature>
<dbReference type="InterPro" id="IPR055454">
    <property type="entry name" value="CNOT1-like_NOT1_connector"/>
</dbReference>
<accession>A0AAV8ADX3</accession>
<evidence type="ECO:0000256" key="1">
    <source>
        <dbReference type="SAM" id="MobiDB-lite"/>
    </source>
</evidence>
<evidence type="ECO:0000313" key="5">
    <source>
        <dbReference type="Proteomes" id="UP001146793"/>
    </source>
</evidence>
<feature type="region of interest" description="Disordered" evidence="1">
    <location>
        <begin position="40"/>
        <end position="79"/>
    </location>
</feature>
<dbReference type="Gene3D" id="1.25.40.790">
    <property type="match status" value="1"/>
</dbReference>
<feature type="region of interest" description="Disordered" evidence="1">
    <location>
        <begin position="338"/>
        <end position="369"/>
    </location>
</feature>
<evidence type="ECO:0000259" key="3">
    <source>
        <dbReference type="Pfam" id="PF25097"/>
    </source>
</evidence>
<sequence length="539" mass="63033">MVINKTNPKEDAILLASQLILKSIIKLREVIIEIHSTRNVDGDRNENKNNKKPKDSHPTNLNNDDDNTSNRDDDDDDDDKDDDIKHLILVYEFFINVYITTLGLINESCDVDLAPAITPAMINTENVFDVSLVFLLSKQGLINYPLLDEPLAHMINNGQDYKAFEFGILILHIYVNQKDGETLCRLNKIISSIENRLLERKKQLNQPKENDWSSTLINKNNNYIKQIQQNNNDNNNNNNNNTQEDEDKEKKIKDNNMDQQQNFIEEHEKLFSEFILIFDDCITLIQKPESNNRKDEFLLLLNRLKDIVTIHGYKFFLVITEVCINNFFKRSFNQEENSKNNINRKNNNINSKMDQKNKNDKKVDVDHDEDDYEEEAEIEADFGVIDTYCQMISMLLKVFPSSEQGLDEIEILTYVLTSVFRFIDLEMKDKPESFNYQPYKRILSQLLFELSSGEFLEDLFFDILTIYYQCYSALKPQIYPLFAFAWLELISDKNFIPKLILNNHNDNNDDDDGNDNNNDDDKKMNKGDSNNEVKKCLKN</sequence>
<dbReference type="PANTHER" id="PTHR13162">
    <property type="entry name" value="CCR4-NOT TRANSCRIPTION COMPLEX"/>
    <property type="match status" value="1"/>
</dbReference>